<proteinExistence type="predicted"/>
<dbReference type="Pfam" id="PF13517">
    <property type="entry name" value="FG-GAP_3"/>
    <property type="match status" value="2"/>
</dbReference>
<dbReference type="Gene3D" id="1.25.40.10">
    <property type="entry name" value="Tetratricopeptide repeat domain"/>
    <property type="match status" value="1"/>
</dbReference>
<dbReference type="EMBL" id="CP036269">
    <property type="protein sequence ID" value="QDT40242.1"/>
    <property type="molecule type" value="Genomic_DNA"/>
</dbReference>
<name>A0A517R8N8_9PLAN</name>
<gene>
    <name evidence="3" type="ORF">Pan241w_02980</name>
</gene>
<organism evidence="3 4">
    <name type="scientific">Gimesia alba</name>
    <dbReference type="NCBI Taxonomy" id="2527973"/>
    <lineage>
        <taxon>Bacteria</taxon>
        <taxon>Pseudomonadati</taxon>
        <taxon>Planctomycetota</taxon>
        <taxon>Planctomycetia</taxon>
        <taxon>Planctomycetales</taxon>
        <taxon>Planctomycetaceae</taxon>
        <taxon>Gimesia</taxon>
    </lineage>
</organism>
<dbReference type="Pfam" id="PF13428">
    <property type="entry name" value="TPR_14"/>
    <property type="match status" value="1"/>
</dbReference>
<dbReference type="Proteomes" id="UP000317171">
    <property type="component" value="Chromosome"/>
</dbReference>
<evidence type="ECO:0000256" key="1">
    <source>
        <dbReference type="ARBA" id="ARBA00022729"/>
    </source>
</evidence>
<dbReference type="SUPFAM" id="SSF48452">
    <property type="entry name" value="TPR-like"/>
    <property type="match status" value="1"/>
</dbReference>
<keyword evidence="1" id="KW-0732">Signal</keyword>
<evidence type="ECO:0000256" key="2">
    <source>
        <dbReference type="PROSITE-ProRule" id="PRU00339"/>
    </source>
</evidence>
<dbReference type="RefSeq" id="WP_145209857.1">
    <property type="nucleotide sequence ID" value="NZ_CP036269.1"/>
</dbReference>
<dbReference type="PANTHER" id="PTHR46580:SF4">
    <property type="entry name" value="ATP_GTP-BINDING PROTEIN"/>
    <property type="match status" value="1"/>
</dbReference>
<evidence type="ECO:0000313" key="3">
    <source>
        <dbReference type="EMBL" id="QDT40242.1"/>
    </source>
</evidence>
<keyword evidence="4" id="KW-1185">Reference proteome</keyword>
<dbReference type="AlphaFoldDB" id="A0A517R8N8"/>
<dbReference type="PANTHER" id="PTHR46580">
    <property type="entry name" value="SENSOR KINASE-RELATED"/>
    <property type="match status" value="1"/>
</dbReference>
<protein>
    <submittedName>
        <fullName evidence="3">FG-GAP repeat protein</fullName>
    </submittedName>
</protein>
<dbReference type="KEGG" id="gaz:Pan241w_02980"/>
<dbReference type="PROSITE" id="PS50005">
    <property type="entry name" value="TPR"/>
    <property type="match status" value="1"/>
</dbReference>
<evidence type="ECO:0000313" key="4">
    <source>
        <dbReference type="Proteomes" id="UP000317171"/>
    </source>
</evidence>
<dbReference type="SUPFAM" id="SSF69318">
    <property type="entry name" value="Integrin alpha N-terminal domain"/>
    <property type="match status" value="2"/>
</dbReference>
<dbReference type="InterPro" id="IPR011990">
    <property type="entry name" value="TPR-like_helical_dom_sf"/>
</dbReference>
<keyword evidence="2" id="KW-0802">TPR repeat</keyword>
<dbReference type="InterPro" id="IPR013517">
    <property type="entry name" value="FG-GAP"/>
</dbReference>
<dbReference type="InterPro" id="IPR028994">
    <property type="entry name" value="Integrin_alpha_N"/>
</dbReference>
<feature type="repeat" description="TPR" evidence="2">
    <location>
        <begin position="132"/>
        <end position="165"/>
    </location>
</feature>
<dbReference type="OrthoDB" id="221211at2"/>
<dbReference type="InterPro" id="IPR019734">
    <property type="entry name" value="TPR_rpt"/>
</dbReference>
<sequence>MSSRPSHYLIIAAVVLFLGSLALFLTVKAPPRQQNGPNALEPISYEKAEELLRFKNEGIAYLENERYADSDALLERLTEELPTQQIGFRDLTICRLLQLTPEKVSAQPERQALAKQALETVKQLIQMAPASAISYVLSARIHVALGETAQALKEFQRAIEQDPQDAAIWFELSQTQKQSTDPTLQAASKESLAKAWERQPENLFLSLDYLQVVTDQKSAQATPVFEKIKQLAAPLVDSVKDHTRLDLNKLIDDSLTALKEQQWNVVLRNARILRNVLIAEDLVKSDRRQVEQNPLEFVIHDFPPAFYEAVEWPAQQKPLSVKFADPSLLQFADGPPSEIKDLQIADFDLDGKPDLILLTTKQISVYQQNADGAWGLITQQESGGDYSKVHAVDLDADVQQMNQSATNEKKEQKVFPISPSRDADLDLVLVGKSGVKVFENRGDAKTGQRSLVLKAQKTTLETLAAVLAINFSDLDHDGDLDLVASTDAGLSLWSNRGDFSFQDISANSQLPPSDLETTSIVRVDWDRDVDLDLILCSRKSRQAGYLENLRHGRFRWRPFSKVESDDGPTANKFEECVLTDFDRNGSWDLVGVRHKDLMLAKTNHPEPGSVQVASVQPIRGTEPVDVQGNVLQAGDLNNDGVLDVVALNSLQLQLLLGTAERKTEQTAYVKDQVITNSKPIQKFRLSDLNQDGSLDVIALAGNELIQWQNKGNDNHWIDVSLRAEQVKGEVKSASGRVNHYGIGSLLELRSGAIYQPQIVAGQSTHFGLGKQTVAEAIRVLWTNGIPVNIINAKTDQRIYEKQTLMGSCPYLYTWDGEQFSFYTDLLWAAPIGLQFGKGIVAPCRDWEFLKIDGNRLKAKDGFYELRITEELWEAGYFDMVELIAIDHPAEVEIYSNEKVGPADIAEVDTHTVQHPQTPVSAINHKGRDVLPEIKEADDVYAKTFDEKYRQGLTEDHALELDLNSAAVKNAKTPPRIKLFLTGWIYPTDTGINLALSENPSMPSPRPPSLSVPYAKGKWKTIQPFMGFPGGKTKTIVVDLTDQFLTDDYRVRIETNMEFYWDQVFFTVDETAAELTMRGLPLESATLHYRGFSTPIIHRGNGPERYDYQSRSTSIQWPPMQGGFTRYGDVKPLVESADNRLVIMGSGDEMRLRFSVPAGPVKPGWKRDFFLHNVGWDKDANLHTILGQSVEPLPFREMQSYPYPTQGYPDESVLQQDREQYHTRKQDRARFWNHLLKP</sequence>
<reference evidence="3 4" key="1">
    <citation type="submission" date="2019-02" db="EMBL/GenBank/DDBJ databases">
        <title>Deep-cultivation of Planctomycetes and their phenomic and genomic characterization uncovers novel biology.</title>
        <authorList>
            <person name="Wiegand S."/>
            <person name="Jogler M."/>
            <person name="Boedeker C."/>
            <person name="Pinto D."/>
            <person name="Vollmers J."/>
            <person name="Rivas-Marin E."/>
            <person name="Kohn T."/>
            <person name="Peeters S.H."/>
            <person name="Heuer A."/>
            <person name="Rast P."/>
            <person name="Oberbeckmann S."/>
            <person name="Bunk B."/>
            <person name="Jeske O."/>
            <person name="Meyerdierks A."/>
            <person name="Storesund J.E."/>
            <person name="Kallscheuer N."/>
            <person name="Luecker S."/>
            <person name="Lage O.M."/>
            <person name="Pohl T."/>
            <person name="Merkel B.J."/>
            <person name="Hornburger P."/>
            <person name="Mueller R.-W."/>
            <person name="Bruemmer F."/>
            <person name="Labrenz M."/>
            <person name="Spormann A.M."/>
            <person name="Op den Camp H."/>
            <person name="Overmann J."/>
            <person name="Amann R."/>
            <person name="Jetten M.S.M."/>
            <person name="Mascher T."/>
            <person name="Medema M.H."/>
            <person name="Devos D.P."/>
            <person name="Kaster A.-K."/>
            <person name="Ovreas L."/>
            <person name="Rohde M."/>
            <person name="Galperin M.Y."/>
            <person name="Jogler C."/>
        </authorList>
    </citation>
    <scope>NUCLEOTIDE SEQUENCE [LARGE SCALE GENOMIC DNA]</scope>
    <source>
        <strain evidence="3 4">Pan241w</strain>
    </source>
</reference>
<accession>A0A517R8N8</accession>